<accession>A0A4S8MEJ5</accession>
<gene>
    <name evidence="1" type="ORF">K435DRAFT_776222</name>
</gene>
<name>A0A4S8MEJ5_DENBC</name>
<dbReference type="AlphaFoldDB" id="A0A4S8MEJ5"/>
<proteinExistence type="predicted"/>
<sequence>MRLFLGPTMRFLGTSMPIAFSSRTCRVDVTEELADILNCLDNCASAARRTRAKVLLAQMTVLLRLAKLAR</sequence>
<dbReference type="EMBL" id="ML179095">
    <property type="protein sequence ID" value="THV01035.1"/>
    <property type="molecule type" value="Genomic_DNA"/>
</dbReference>
<dbReference type="Proteomes" id="UP000297245">
    <property type="component" value="Unassembled WGS sequence"/>
</dbReference>
<evidence type="ECO:0000313" key="2">
    <source>
        <dbReference type="Proteomes" id="UP000297245"/>
    </source>
</evidence>
<reference evidence="1 2" key="1">
    <citation type="journal article" date="2019" name="Nat. Ecol. Evol.">
        <title>Megaphylogeny resolves global patterns of mushroom evolution.</title>
        <authorList>
            <person name="Varga T."/>
            <person name="Krizsan K."/>
            <person name="Foldi C."/>
            <person name="Dima B."/>
            <person name="Sanchez-Garcia M."/>
            <person name="Sanchez-Ramirez S."/>
            <person name="Szollosi G.J."/>
            <person name="Szarkandi J.G."/>
            <person name="Papp V."/>
            <person name="Albert L."/>
            <person name="Andreopoulos W."/>
            <person name="Angelini C."/>
            <person name="Antonin V."/>
            <person name="Barry K.W."/>
            <person name="Bougher N.L."/>
            <person name="Buchanan P."/>
            <person name="Buyck B."/>
            <person name="Bense V."/>
            <person name="Catcheside P."/>
            <person name="Chovatia M."/>
            <person name="Cooper J."/>
            <person name="Damon W."/>
            <person name="Desjardin D."/>
            <person name="Finy P."/>
            <person name="Geml J."/>
            <person name="Haridas S."/>
            <person name="Hughes K."/>
            <person name="Justo A."/>
            <person name="Karasinski D."/>
            <person name="Kautmanova I."/>
            <person name="Kiss B."/>
            <person name="Kocsube S."/>
            <person name="Kotiranta H."/>
            <person name="LaButti K.M."/>
            <person name="Lechner B.E."/>
            <person name="Liimatainen K."/>
            <person name="Lipzen A."/>
            <person name="Lukacs Z."/>
            <person name="Mihaltcheva S."/>
            <person name="Morgado L.N."/>
            <person name="Niskanen T."/>
            <person name="Noordeloos M.E."/>
            <person name="Ohm R.A."/>
            <person name="Ortiz-Santana B."/>
            <person name="Ovrebo C."/>
            <person name="Racz N."/>
            <person name="Riley R."/>
            <person name="Savchenko A."/>
            <person name="Shiryaev A."/>
            <person name="Soop K."/>
            <person name="Spirin V."/>
            <person name="Szebenyi C."/>
            <person name="Tomsovsky M."/>
            <person name="Tulloss R.E."/>
            <person name="Uehling J."/>
            <person name="Grigoriev I.V."/>
            <person name="Vagvolgyi C."/>
            <person name="Papp T."/>
            <person name="Martin F.M."/>
            <person name="Miettinen O."/>
            <person name="Hibbett D.S."/>
            <person name="Nagy L.G."/>
        </authorList>
    </citation>
    <scope>NUCLEOTIDE SEQUENCE [LARGE SCALE GENOMIC DNA]</scope>
    <source>
        <strain evidence="1 2">CBS 962.96</strain>
    </source>
</reference>
<protein>
    <submittedName>
        <fullName evidence="1">Uncharacterized protein</fullName>
    </submittedName>
</protein>
<evidence type="ECO:0000313" key="1">
    <source>
        <dbReference type="EMBL" id="THV01035.1"/>
    </source>
</evidence>
<organism evidence="1 2">
    <name type="scientific">Dendrothele bispora (strain CBS 962.96)</name>
    <dbReference type="NCBI Taxonomy" id="1314807"/>
    <lineage>
        <taxon>Eukaryota</taxon>
        <taxon>Fungi</taxon>
        <taxon>Dikarya</taxon>
        <taxon>Basidiomycota</taxon>
        <taxon>Agaricomycotina</taxon>
        <taxon>Agaricomycetes</taxon>
        <taxon>Agaricomycetidae</taxon>
        <taxon>Agaricales</taxon>
        <taxon>Agaricales incertae sedis</taxon>
        <taxon>Dendrothele</taxon>
    </lineage>
</organism>
<keyword evidence="2" id="KW-1185">Reference proteome</keyword>